<keyword evidence="3 6" id="KW-0812">Transmembrane</keyword>
<evidence type="ECO:0000256" key="3">
    <source>
        <dbReference type="ARBA" id="ARBA00022692"/>
    </source>
</evidence>
<dbReference type="EMBL" id="JACGWV010000002">
    <property type="protein sequence ID" value="MBA8810144.1"/>
    <property type="molecule type" value="Genomic_DNA"/>
</dbReference>
<feature type="domain" description="Glycosyltransferase 2-like" evidence="7">
    <location>
        <begin position="4"/>
        <end position="153"/>
    </location>
</feature>
<comment type="caution">
    <text evidence="9">The sequence shown here is derived from an EMBL/GenBank/DDBJ whole genome shotgun (WGS) entry which is preliminary data.</text>
</comment>
<protein>
    <submittedName>
        <fullName evidence="9">Dolichol-phosphate mannosyltransferase</fullName>
        <ecNumber evidence="9">2.4.1.83</ecNumber>
    </submittedName>
</protein>
<dbReference type="Proteomes" id="UP000540568">
    <property type="component" value="Unassembled WGS sequence"/>
</dbReference>
<comment type="subcellular location">
    <subcellularLocation>
        <location evidence="1">Membrane</location>
        <topology evidence="1">Multi-pass membrane protein</topology>
    </subcellularLocation>
</comment>
<name>A0A7W3JC94_9MICO</name>
<feature type="transmembrane region" description="Helical" evidence="6">
    <location>
        <begin position="260"/>
        <end position="279"/>
    </location>
</feature>
<keyword evidence="4 6" id="KW-1133">Transmembrane helix</keyword>
<feature type="transmembrane region" description="Helical" evidence="6">
    <location>
        <begin position="285"/>
        <end position="303"/>
    </location>
</feature>
<gene>
    <name evidence="9" type="ORF">FHX71_004120</name>
</gene>
<feature type="domain" description="GtrA/DPMS transmembrane" evidence="8">
    <location>
        <begin position="259"/>
        <end position="373"/>
    </location>
</feature>
<dbReference type="Pfam" id="PF00535">
    <property type="entry name" value="Glycos_transf_2"/>
    <property type="match status" value="1"/>
</dbReference>
<dbReference type="GO" id="GO:0004582">
    <property type="term" value="F:dolichyl-phosphate beta-D-mannosyltransferase activity"/>
    <property type="evidence" value="ECO:0007669"/>
    <property type="project" value="UniProtKB-EC"/>
</dbReference>
<evidence type="ECO:0000256" key="6">
    <source>
        <dbReference type="SAM" id="Phobius"/>
    </source>
</evidence>
<dbReference type="InterPro" id="IPR029044">
    <property type="entry name" value="Nucleotide-diphossugar_trans"/>
</dbReference>
<dbReference type="GO" id="GO:0016020">
    <property type="term" value="C:membrane"/>
    <property type="evidence" value="ECO:0007669"/>
    <property type="project" value="UniProtKB-SubCell"/>
</dbReference>
<dbReference type="AlphaFoldDB" id="A0A7W3JC94"/>
<keyword evidence="9" id="KW-0808">Transferase</keyword>
<proteinExistence type="inferred from homology"/>
<comment type="similarity">
    <text evidence="2">Belongs to the glycosyltransferase 2 family.</text>
</comment>
<feature type="transmembrane region" description="Helical" evidence="6">
    <location>
        <begin position="323"/>
        <end position="345"/>
    </location>
</feature>
<dbReference type="InterPro" id="IPR007267">
    <property type="entry name" value="GtrA_DPMS_TM"/>
</dbReference>
<keyword evidence="10" id="KW-1185">Reference proteome</keyword>
<dbReference type="GO" id="GO:0000271">
    <property type="term" value="P:polysaccharide biosynthetic process"/>
    <property type="evidence" value="ECO:0007669"/>
    <property type="project" value="InterPro"/>
</dbReference>
<evidence type="ECO:0000256" key="5">
    <source>
        <dbReference type="ARBA" id="ARBA00023136"/>
    </source>
</evidence>
<keyword evidence="9" id="KW-0328">Glycosyltransferase</keyword>
<evidence type="ECO:0000256" key="4">
    <source>
        <dbReference type="ARBA" id="ARBA00022989"/>
    </source>
</evidence>
<accession>A0A7W3JC94</accession>
<organism evidence="9 10">
    <name type="scientific">Promicromonospora sukumoe</name>
    <dbReference type="NCBI Taxonomy" id="88382"/>
    <lineage>
        <taxon>Bacteria</taxon>
        <taxon>Bacillati</taxon>
        <taxon>Actinomycetota</taxon>
        <taxon>Actinomycetes</taxon>
        <taxon>Micrococcales</taxon>
        <taxon>Promicromonosporaceae</taxon>
        <taxon>Promicromonospora</taxon>
    </lineage>
</organism>
<sequence>MTVTVVVPTFNEGPNVAALTERLCAAFGVLPDDGRRSGAPNGPEGGPAPVGAPELAEILFVDDSTDDTPDRIREVAAAAPVRVRLLHREKPEGGLSGAVVAGLRTVTTEWAVVMDGDLQHPPELVPALVTRGRESGLDLVVASRYTGDGDAGGLDGWWRHGVSIASALLARSMFPVRLRNVTDPLTGFFAARVGSLDLDALHPRGFKILLELLARNTLAVGEEPFVFGERYAGHSKATFKTGLRYLEQLAALRFGRMSRFAIIGGFGAVLNVLILWLLTALSVHYVQAAVISAVVTILINFLLQERFVFRDLRNEGRGVWTRFAHSFAFNGTEAAIRLPVLWWLVEHTGMWPVLVQAVTLVVAFLLRFVFHVQVVYKPRRTQPGIGVTPPLGADRADERVQ</sequence>
<dbReference type="InterPro" id="IPR001173">
    <property type="entry name" value="Glyco_trans_2-like"/>
</dbReference>
<evidence type="ECO:0000256" key="1">
    <source>
        <dbReference type="ARBA" id="ARBA00004141"/>
    </source>
</evidence>
<dbReference type="RefSeq" id="WP_182619292.1">
    <property type="nucleotide sequence ID" value="NZ_BAAATF010000010.1"/>
</dbReference>
<feature type="transmembrane region" description="Helical" evidence="6">
    <location>
        <begin position="351"/>
        <end position="370"/>
    </location>
</feature>
<evidence type="ECO:0000256" key="2">
    <source>
        <dbReference type="ARBA" id="ARBA00006739"/>
    </source>
</evidence>
<dbReference type="PANTHER" id="PTHR48090">
    <property type="entry name" value="UNDECAPRENYL-PHOSPHATE 4-DEOXY-4-FORMAMIDO-L-ARABINOSE TRANSFERASE-RELATED"/>
    <property type="match status" value="1"/>
</dbReference>
<evidence type="ECO:0000259" key="8">
    <source>
        <dbReference type="Pfam" id="PF04138"/>
    </source>
</evidence>
<dbReference type="SUPFAM" id="SSF53448">
    <property type="entry name" value="Nucleotide-diphospho-sugar transferases"/>
    <property type="match status" value="1"/>
</dbReference>
<keyword evidence="5 6" id="KW-0472">Membrane</keyword>
<dbReference type="Pfam" id="PF04138">
    <property type="entry name" value="GtrA_DPMS_TM"/>
    <property type="match status" value="1"/>
</dbReference>
<dbReference type="PANTHER" id="PTHR48090:SF7">
    <property type="entry name" value="RFBJ PROTEIN"/>
    <property type="match status" value="1"/>
</dbReference>
<reference evidence="9 10" key="1">
    <citation type="submission" date="2020-07" db="EMBL/GenBank/DDBJ databases">
        <title>Sequencing the genomes of 1000 actinobacteria strains.</title>
        <authorList>
            <person name="Klenk H.-P."/>
        </authorList>
    </citation>
    <scope>NUCLEOTIDE SEQUENCE [LARGE SCALE GENOMIC DNA]</scope>
    <source>
        <strain evidence="9 10">DSM 44121</strain>
    </source>
</reference>
<dbReference type="EC" id="2.4.1.83" evidence="9"/>
<dbReference type="InterPro" id="IPR050256">
    <property type="entry name" value="Glycosyltransferase_2"/>
</dbReference>
<evidence type="ECO:0000313" key="9">
    <source>
        <dbReference type="EMBL" id="MBA8810144.1"/>
    </source>
</evidence>
<evidence type="ECO:0000259" key="7">
    <source>
        <dbReference type="Pfam" id="PF00535"/>
    </source>
</evidence>
<evidence type="ECO:0000313" key="10">
    <source>
        <dbReference type="Proteomes" id="UP000540568"/>
    </source>
</evidence>
<dbReference type="Gene3D" id="3.90.550.10">
    <property type="entry name" value="Spore Coat Polysaccharide Biosynthesis Protein SpsA, Chain A"/>
    <property type="match status" value="1"/>
</dbReference>